<dbReference type="Proteomes" id="UP000324222">
    <property type="component" value="Unassembled WGS sequence"/>
</dbReference>
<name>A0A5B7FWR8_PORTR</name>
<dbReference type="EMBL" id="VSRR010009908">
    <property type="protein sequence ID" value="MPC51042.1"/>
    <property type="molecule type" value="Genomic_DNA"/>
</dbReference>
<organism evidence="1 2">
    <name type="scientific">Portunus trituberculatus</name>
    <name type="common">Swimming crab</name>
    <name type="synonym">Neptunus trituberculatus</name>
    <dbReference type="NCBI Taxonomy" id="210409"/>
    <lineage>
        <taxon>Eukaryota</taxon>
        <taxon>Metazoa</taxon>
        <taxon>Ecdysozoa</taxon>
        <taxon>Arthropoda</taxon>
        <taxon>Crustacea</taxon>
        <taxon>Multicrustacea</taxon>
        <taxon>Malacostraca</taxon>
        <taxon>Eumalacostraca</taxon>
        <taxon>Eucarida</taxon>
        <taxon>Decapoda</taxon>
        <taxon>Pleocyemata</taxon>
        <taxon>Brachyura</taxon>
        <taxon>Eubrachyura</taxon>
        <taxon>Portunoidea</taxon>
        <taxon>Portunidae</taxon>
        <taxon>Portuninae</taxon>
        <taxon>Portunus</taxon>
    </lineage>
</organism>
<gene>
    <name evidence="1" type="ORF">E2C01_044879</name>
</gene>
<proteinExistence type="predicted"/>
<keyword evidence="2" id="KW-1185">Reference proteome</keyword>
<reference evidence="1 2" key="1">
    <citation type="submission" date="2019-05" db="EMBL/GenBank/DDBJ databases">
        <title>Another draft genome of Portunus trituberculatus and its Hox gene families provides insights of decapod evolution.</title>
        <authorList>
            <person name="Jeong J.-H."/>
            <person name="Song I."/>
            <person name="Kim S."/>
            <person name="Choi T."/>
            <person name="Kim D."/>
            <person name="Ryu S."/>
            <person name="Kim W."/>
        </authorList>
    </citation>
    <scope>NUCLEOTIDE SEQUENCE [LARGE SCALE GENOMIC DNA]</scope>
    <source>
        <tissue evidence="1">Muscle</tissue>
    </source>
</reference>
<evidence type="ECO:0000313" key="1">
    <source>
        <dbReference type="EMBL" id="MPC51042.1"/>
    </source>
</evidence>
<accession>A0A5B7FWR8</accession>
<protein>
    <submittedName>
        <fullName evidence="1">Uncharacterized protein</fullName>
    </submittedName>
</protein>
<evidence type="ECO:0000313" key="2">
    <source>
        <dbReference type="Proteomes" id="UP000324222"/>
    </source>
</evidence>
<dbReference type="AlphaFoldDB" id="A0A5B7FWR8"/>
<comment type="caution">
    <text evidence="1">The sequence shown here is derived from an EMBL/GenBank/DDBJ whole genome shotgun (WGS) entry which is preliminary data.</text>
</comment>
<sequence length="102" mass="11244">MREEDVSEYGLVYEENNRFGQMRIRSEMCVAGVGDVGLFVPKLNGVIVCTLQKELAKQSASLKGAVNTRFTASSASVALNASREALCFPRCRQSSDAEEHKR</sequence>